<gene>
    <name evidence="2" type="ORF">F0357_17950</name>
</gene>
<dbReference type="EMBL" id="VWNA01000001">
    <property type="protein sequence ID" value="MQT14500.1"/>
    <property type="molecule type" value="Genomic_DNA"/>
</dbReference>
<organism evidence="2 3">
    <name type="scientific">Segnochrobactrum spirostomi</name>
    <dbReference type="NCBI Taxonomy" id="2608987"/>
    <lineage>
        <taxon>Bacteria</taxon>
        <taxon>Pseudomonadati</taxon>
        <taxon>Pseudomonadota</taxon>
        <taxon>Alphaproteobacteria</taxon>
        <taxon>Hyphomicrobiales</taxon>
        <taxon>Segnochrobactraceae</taxon>
        <taxon>Segnochrobactrum</taxon>
    </lineage>
</organism>
<keyword evidence="3" id="KW-1185">Reference proteome</keyword>
<evidence type="ECO:0000313" key="2">
    <source>
        <dbReference type="EMBL" id="MQT14500.1"/>
    </source>
</evidence>
<evidence type="ECO:0000313" key="3">
    <source>
        <dbReference type="Proteomes" id="UP000332515"/>
    </source>
</evidence>
<name>A0A6A7Y5K7_9HYPH</name>
<dbReference type="AlphaFoldDB" id="A0A6A7Y5K7"/>
<feature type="compositionally biased region" description="Low complexity" evidence="1">
    <location>
        <begin position="302"/>
        <end position="326"/>
    </location>
</feature>
<dbReference type="InterPro" id="IPR021747">
    <property type="entry name" value="DUF3313"/>
</dbReference>
<feature type="region of interest" description="Disordered" evidence="1">
    <location>
        <begin position="286"/>
        <end position="326"/>
    </location>
</feature>
<accession>A0A6A7Y5K7</accession>
<reference evidence="2 3" key="1">
    <citation type="submission" date="2019-09" db="EMBL/GenBank/DDBJ databases">
        <title>Segnochrobactrum spirostomi gen. nov., sp. nov., isolated from the ciliate Spirostomum cf. yagiui and description of a novel family, Segnochrobactraceae fam. nov. within the order Rhizobiales of the class Alphaproteobacteria.</title>
        <authorList>
            <person name="Akter S."/>
            <person name="Shazib S.U.A."/>
            <person name="Shin M.K."/>
        </authorList>
    </citation>
    <scope>NUCLEOTIDE SEQUENCE [LARGE SCALE GENOMIC DNA]</scope>
    <source>
        <strain evidence="2 3">Sp-1</strain>
    </source>
</reference>
<dbReference type="Proteomes" id="UP000332515">
    <property type="component" value="Unassembled WGS sequence"/>
</dbReference>
<dbReference type="Pfam" id="PF11769">
    <property type="entry name" value="DUF3313"/>
    <property type="match status" value="1"/>
</dbReference>
<protein>
    <submittedName>
        <fullName evidence="2">DUF3313 domain-containing protein</fullName>
    </submittedName>
</protein>
<sequence length="326" mass="33277">MRFSRRALSGAWMLIRSAGPTRGRDLTPGAEKSRGGKTLAVALIVVCAGLSGCASTPLAPSDDLAGEQGLVQKNGLRAKMLVRVDKKAVEGAKTVRIEPVTIATNASKKPLNDKDRRLLENAIGRRICDGLAQGYQVVTATSPADLTVDAEITYVGTTEGAAAAASKAVSIATSALTPVPLVPRLPIGLGGLEVQAAARDPAGKRVAVLVWSRGADMFTTGGRMSDVGDAYALSDDFGSDFTKMVTTGTDPVSAGVKLPTLIGHKSSPVCDQYGQRNDIANFVGDQLGLPPDWTDQGGNAGAGTTSSPAPAATTAAAPSAAAKSHG</sequence>
<proteinExistence type="predicted"/>
<evidence type="ECO:0000256" key="1">
    <source>
        <dbReference type="SAM" id="MobiDB-lite"/>
    </source>
</evidence>
<comment type="caution">
    <text evidence="2">The sequence shown here is derived from an EMBL/GenBank/DDBJ whole genome shotgun (WGS) entry which is preliminary data.</text>
</comment>